<reference evidence="1" key="1">
    <citation type="journal article" date="2021" name="Sci. Rep.">
        <title>An efficient direct screening system for microorganisms that activate plant immune responses based on plant-microbe interactions using cultured plant cells.</title>
        <authorList>
            <person name="Kurokawa M."/>
            <person name="Nakano M."/>
            <person name="Kitahata N."/>
            <person name="Kuchitsu K."/>
            <person name="Furuya T."/>
        </authorList>
    </citation>
    <scope>NUCLEOTIDE SEQUENCE</scope>
    <source>
        <strain evidence="1">RS3R-1</strain>
    </source>
</reference>
<name>A0ABQ5PH78_9PSED</name>
<sequence length="88" mass="9213">MRKIPEKHKTTVGASLLAKASGQATAMLNVAPPSRAGSLPQGICVGSGNCEPARDGMGSGNNYLECSNQALQRNDHPPHLSKLIPAHR</sequence>
<dbReference type="EMBL" id="BSCQ01000030">
    <property type="protein sequence ID" value="GLH42858.1"/>
    <property type="molecule type" value="Genomic_DNA"/>
</dbReference>
<gene>
    <name evidence="1" type="ORF">RS3R1_19460</name>
</gene>
<reference evidence="1" key="2">
    <citation type="submission" date="2022-11" db="EMBL/GenBank/DDBJ databases">
        <title>Draft genome sequencing of Pseudomonas atacamensis RS3R1.</title>
        <authorList>
            <person name="Furuya T."/>
            <person name="Kaneko H."/>
        </authorList>
    </citation>
    <scope>NUCLEOTIDE SEQUENCE</scope>
    <source>
        <strain evidence="1">RS3R-1</strain>
    </source>
</reference>
<organism evidence="1 2">
    <name type="scientific">Pseudomonas atacamensis</name>
    <dbReference type="NCBI Taxonomy" id="2565368"/>
    <lineage>
        <taxon>Bacteria</taxon>
        <taxon>Pseudomonadati</taxon>
        <taxon>Pseudomonadota</taxon>
        <taxon>Gammaproteobacteria</taxon>
        <taxon>Pseudomonadales</taxon>
        <taxon>Pseudomonadaceae</taxon>
        <taxon>Pseudomonas</taxon>
    </lineage>
</organism>
<keyword evidence="2" id="KW-1185">Reference proteome</keyword>
<dbReference type="Proteomes" id="UP001145022">
    <property type="component" value="Unassembled WGS sequence"/>
</dbReference>
<accession>A0ABQ5PH78</accession>
<comment type="caution">
    <text evidence="1">The sequence shown here is derived from an EMBL/GenBank/DDBJ whole genome shotgun (WGS) entry which is preliminary data.</text>
</comment>
<proteinExistence type="predicted"/>
<protein>
    <submittedName>
        <fullName evidence="1">Uncharacterized protein</fullName>
    </submittedName>
</protein>
<evidence type="ECO:0000313" key="2">
    <source>
        <dbReference type="Proteomes" id="UP001145022"/>
    </source>
</evidence>
<reference evidence="1" key="3">
    <citation type="journal article" date="2023" name="J. Biotechnol.">
        <title>Draft Genome Sequences of Endophytic Pseudomonas Strains, Isolated from the Interior of Brassicaceae Plants.</title>
        <authorList>
            <person name="Kaneko H."/>
            <person name="Furuya T."/>
        </authorList>
    </citation>
    <scope>NUCLEOTIDE SEQUENCE</scope>
    <source>
        <strain evidence="1">RS3R-1</strain>
    </source>
</reference>
<evidence type="ECO:0000313" key="1">
    <source>
        <dbReference type="EMBL" id="GLH42858.1"/>
    </source>
</evidence>